<dbReference type="AlphaFoldDB" id="A0A7E6EQ02"/>
<dbReference type="PROSITE" id="PS00687">
    <property type="entry name" value="ALDEHYDE_DEHYDR_GLU"/>
    <property type="match status" value="1"/>
</dbReference>
<dbReference type="EC" id="1.2.1.24" evidence="7"/>
<comment type="subunit">
    <text evidence="7">Homotetramer.</text>
</comment>
<evidence type="ECO:0000256" key="6">
    <source>
        <dbReference type="RuleBase" id="RU003345"/>
    </source>
</evidence>
<keyword evidence="9" id="KW-1185">Reference proteome</keyword>
<comment type="subcellular location">
    <subcellularLocation>
        <location evidence="7">Mitochondrion</location>
    </subcellularLocation>
</comment>
<dbReference type="Proteomes" id="UP000515154">
    <property type="component" value="Linkage group LG3"/>
</dbReference>
<comment type="catalytic activity">
    <reaction evidence="7">
        <text>succinate semialdehyde + NAD(+) + H2O = succinate + NADH + 2 H(+)</text>
        <dbReference type="Rhea" id="RHEA:13217"/>
        <dbReference type="ChEBI" id="CHEBI:15377"/>
        <dbReference type="ChEBI" id="CHEBI:15378"/>
        <dbReference type="ChEBI" id="CHEBI:30031"/>
        <dbReference type="ChEBI" id="CHEBI:57540"/>
        <dbReference type="ChEBI" id="CHEBI:57706"/>
        <dbReference type="ChEBI" id="CHEBI:57945"/>
        <dbReference type="EC" id="1.2.1.24"/>
    </reaction>
</comment>
<evidence type="ECO:0000313" key="10">
    <source>
        <dbReference type="RefSeq" id="XP_036357429.1"/>
    </source>
</evidence>
<feature type="active site" evidence="5">
    <location>
        <position position="281"/>
    </location>
</feature>
<evidence type="ECO:0000256" key="5">
    <source>
        <dbReference type="PROSITE-ProRule" id="PRU10007"/>
    </source>
</evidence>
<proteinExistence type="inferred from homology"/>
<dbReference type="InterPro" id="IPR015590">
    <property type="entry name" value="Aldehyde_DH_dom"/>
</dbReference>
<sequence length="510" mass="54977">MKMFIFMLPICKKAFGFQRHLYRAMSSYSSFVHNKAYINGEWISSQDGKMFKVTNPANGDVIGEVPDIGPEDTQKAIDAAHKAFYTWKKTTARERSKILKKWFQLMEDNKSALAELLTLEQGKTLLDAAAEVTYGASFFEWFAEEAKRVYGDIAPPTATDRRILLLKEPIGVAGLITPWNFPIAMITRKLGALLAVGCTTVIKPAEDTPLSALALCQLAEEAGVPAGVVNVVTSSREKTPTVGKLLCESPKIATISFTGSTGVGKKLLLNSASTVKRLSLELGGNAAFIVFNSADIDKAVSGAMACKFRCSGQTCVCANRFLVQSGIHDEFVRSFAKAIETNLKVGDGLKPGITMGPLINSAAVDKVDSLVQDALSKGARKVFGGEKLPIGENFFQPTLLSDVTTDMRCANEEIFGPLAPVIKFETEDEAVALANSTSYGLAGYFYSTDISQIWRVAEKLETGIVGVNESLLSAAECPFGGVKESGIGREGGKFGVDEFLEIKYVCMGGL</sequence>
<keyword evidence="4 6" id="KW-0560">Oxidoreductase</keyword>
<evidence type="ECO:0000256" key="2">
    <source>
        <dbReference type="ARBA" id="ARBA00005176"/>
    </source>
</evidence>
<evidence type="ECO:0000259" key="8">
    <source>
        <dbReference type="Pfam" id="PF00171"/>
    </source>
</evidence>
<dbReference type="PANTHER" id="PTHR43353:SF5">
    <property type="entry name" value="SUCCINATE-SEMIALDEHYDE DEHYDROGENASE, MITOCHONDRIAL"/>
    <property type="match status" value="1"/>
</dbReference>
<dbReference type="InterPro" id="IPR029510">
    <property type="entry name" value="Ald_DH_CS_GLU"/>
</dbReference>
<evidence type="ECO:0000313" key="9">
    <source>
        <dbReference type="Proteomes" id="UP000515154"/>
    </source>
</evidence>
<accession>A0A7E6EQ02</accession>
<evidence type="ECO:0000256" key="7">
    <source>
        <dbReference type="RuleBase" id="RU365091"/>
    </source>
</evidence>
<dbReference type="InterPro" id="IPR010102">
    <property type="entry name" value="Succ_semiAld_DH"/>
</dbReference>
<dbReference type="InterPro" id="IPR016163">
    <property type="entry name" value="Ald_DH_C"/>
</dbReference>
<dbReference type="Pfam" id="PF00171">
    <property type="entry name" value="Aldedh"/>
    <property type="match status" value="1"/>
</dbReference>
<dbReference type="InterPro" id="IPR016162">
    <property type="entry name" value="Ald_DH_N"/>
</dbReference>
<dbReference type="UniPathway" id="UPA00733"/>
<dbReference type="NCBIfam" id="TIGR01780">
    <property type="entry name" value="SSADH"/>
    <property type="match status" value="1"/>
</dbReference>
<dbReference type="RefSeq" id="XP_036357429.1">
    <property type="nucleotide sequence ID" value="XM_036501536.1"/>
</dbReference>
<dbReference type="PROSITE" id="PS00070">
    <property type="entry name" value="ALDEHYDE_DEHYDR_CYS"/>
    <property type="match status" value="1"/>
</dbReference>
<dbReference type="SUPFAM" id="SSF53720">
    <property type="entry name" value="ALDH-like"/>
    <property type="match status" value="1"/>
</dbReference>
<dbReference type="GO" id="GO:0005739">
    <property type="term" value="C:mitochondrion"/>
    <property type="evidence" value="ECO:0007669"/>
    <property type="project" value="UniProtKB-SubCell"/>
</dbReference>
<dbReference type="FunFam" id="3.40.309.10:FF:000004">
    <property type="entry name" value="Succinate-semialdehyde dehydrogenase I"/>
    <property type="match status" value="1"/>
</dbReference>
<dbReference type="GO" id="GO:0009450">
    <property type="term" value="P:gamma-aminobutyric acid catabolic process"/>
    <property type="evidence" value="ECO:0007669"/>
    <property type="project" value="UniProtKB-UniRule"/>
</dbReference>
<keyword evidence="7" id="KW-0520">NAD</keyword>
<keyword evidence="7" id="KW-0496">Mitochondrion</keyword>
<organism evidence="9 10">
    <name type="scientific">Octopus sinensis</name>
    <name type="common">East Asian common octopus</name>
    <dbReference type="NCBI Taxonomy" id="2607531"/>
    <lineage>
        <taxon>Eukaryota</taxon>
        <taxon>Metazoa</taxon>
        <taxon>Spiralia</taxon>
        <taxon>Lophotrochozoa</taxon>
        <taxon>Mollusca</taxon>
        <taxon>Cephalopoda</taxon>
        <taxon>Coleoidea</taxon>
        <taxon>Octopodiformes</taxon>
        <taxon>Octopoda</taxon>
        <taxon>Incirrata</taxon>
        <taxon>Octopodidae</taxon>
        <taxon>Octopus</taxon>
    </lineage>
</organism>
<evidence type="ECO:0000256" key="4">
    <source>
        <dbReference type="ARBA" id="ARBA00023002"/>
    </source>
</evidence>
<evidence type="ECO:0000256" key="1">
    <source>
        <dbReference type="ARBA" id="ARBA00003743"/>
    </source>
</evidence>
<dbReference type="InterPro" id="IPR050740">
    <property type="entry name" value="Aldehyde_DH_Superfamily"/>
</dbReference>
<dbReference type="Gene3D" id="3.40.605.10">
    <property type="entry name" value="Aldehyde Dehydrogenase, Chain A, domain 1"/>
    <property type="match status" value="1"/>
</dbReference>
<dbReference type="InterPro" id="IPR016161">
    <property type="entry name" value="Ald_DH/histidinol_DH"/>
</dbReference>
<gene>
    <name evidence="10" type="primary">LOC115209390</name>
</gene>
<dbReference type="InterPro" id="IPR016160">
    <property type="entry name" value="Ald_DH_CS_CYS"/>
</dbReference>
<protein>
    <recommendedName>
        <fullName evidence="7">Succinate-semialdehyde dehydrogenase</fullName>
        <ecNumber evidence="7">1.2.1.24</ecNumber>
    </recommendedName>
</protein>
<dbReference type="PANTHER" id="PTHR43353">
    <property type="entry name" value="SUCCINATE-SEMIALDEHYDE DEHYDROGENASE, MITOCHONDRIAL"/>
    <property type="match status" value="1"/>
</dbReference>
<dbReference type="Gene3D" id="3.40.309.10">
    <property type="entry name" value="Aldehyde Dehydrogenase, Chain A, domain 2"/>
    <property type="match status" value="1"/>
</dbReference>
<comment type="pathway">
    <text evidence="2 7">Amino-acid degradation; 4-aminobutanoate degradation.</text>
</comment>
<feature type="domain" description="Aldehyde dehydrogenase" evidence="8">
    <location>
        <begin position="42"/>
        <end position="505"/>
    </location>
</feature>
<comment type="function">
    <text evidence="1">Catalyzes one step in the degradation of the inhibitory neurotransmitter gamma-aminobutyric acid (GABA).</text>
</comment>
<dbReference type="GO" id="GO:0004777">
    <property type="term" value="F:succinate-semialdehyde dehydrogenase (NAD+) activity"/>
    <property type="evidence" value="ECO:0007669"/>
    <property type="project" value="UniProtKB-UniRule"/>
</dbReference>
<name>A0A7E6EQ02_9MOLL</name>
<reference evidence="10" key="1">
    <citation type="submission" date="2025-08" db="UniProtKB">
        <authorList>
            <consortium name="RefSeq"/>
        </authorList>
    </citation>
    <scope>IDENTIFICATION</scope>
</reference>
<dbReference type="CDD" id="cd07103">
    <property type="entry name" value="ALDH_F5_SSADH_GabD"/>
    <property type="match status" value="1"/>
</dbReference>
<evidence type="ECO:0000256" key="3">
    <source>
        <dbReference type="ARBA" id="ARBA00009986"/>
    </source>
</evidence>
<dbReference type="FunFam" id="3.40.605.10:FF:000005">
    <property type="entry name" value="Succinate-semialdehyde dehydrogenase I"/>
    <property type="match status" value="1"/>
</dbReference>
<comment type="similarity">
    <text evidence="3 6">Belongs to the aldehyde dehydrogenase family.</text>
</comment>